<name>A0A8S5MI30_9CAUD</name>
<keyword evidence="1" id="KW-0472">Membrane</keyword>
<dbReference type="EMBL" id="BK014908">
    <property type="protein sequence ID" value="DAD81856.1"/>
    <property type="molecule type" value="Genomic_DNA"/>
</dbReference>
<proteinExistence type="predicted"/>
<reference evidence="2" key="1">
    <citation type="journal article" date="2021" name="Proc. Natl. Acad. Sci. U.S.A.">
        <title>A Catalog of Tens of Thousands of Viruses from Human Metagenomes Reveals Hidden Associations with Chronic Diseases.</title>
        <authorList>
            <person name="Tisza M.J."/>
            <person name="Buck C.B."/>
        </authorList>
    </citation>
    <scope>NUCLEOTIDE SEQUENCE</scope>
    <source>
        <strain evidence="2">CtvyM23</strain>
    </source>
</reference>
<organism evidence="2">
    <name type="scientific">Siphoviridae sp. ctvyM23</name>
    <dbReference type="NCBI Taxonomy" id="2826514"/>
    <lineage>
        <taxon>Viruses</taxon>
        <taxon>Duplodnaviria</taxon>
        <taxon>Heunggongvirae</taxon>
        <taxon>Uroviricota</taxon>
        <taxon>Caudoviricetes</taxon>
    </lineage>
</organism>
<evidence type="ECO:0000313" key="2">
    <source>
        <dbReference type="EMBL" id="DAD81856.1"/>
    </source>
</evidence>
<feature type="transmembrane region" description="Helical" evidence="1">
    <location>
        <begin position="6"/>
        <end position="26"/>
    </location>
</feature>
<keyword evidence="1" id="KW-0812">Transmembrane</keyword>
<sequence>MIYELMTKFALSFSVLNLVILCFLVTKMIDYRDKVLAVYHVLRRHCGALVELDRFINGEDKK</sequence>
<evidence type="ECO:0000256" key="1">
    <source>
        <dbReference type="SAM" id="Phobius"/>
    </source>
</evidence>
<protein>
    <submittedName>
        <fullName evidence="2">Uncharacterized protein</fullName>
    </submittedName>
</protein>
<keyword evidence="1" id="KW-1133">Transmembrane helix</keyword>
<accession>A0A8S5MI30</accession>